<evidence type="ECO:0000313" key="1">
    <source>
        <dbReference type="EMBL" id="GAI98694.1"/>
    </source>
</evidence>
<gene>
    <name evidence="1" type="ORF">S12H4_37363</name>
</gene>
<feature type="non-terminal residue" evidence="1">
    <location>
        <position position="1"/>
    </location>
</feature>
<accession>X1V244</accession>
<dbReference type="EMBL" id="BARW01022372">
    <property type="protein sequence ID" value="GAI98694.1"/>
    <property type="molecule type" value="Genomic_DNA"/>
</dbReference>
<proteinExistence type="predicted"/>
<comment type="caution">
    <text evidence="1">The sequence shown here is derived from an EMBL/GenBank/DDBJ whole genome shotgun (WGS) entry which is preliminary data.</text>
</comment>
<name>X1V244_9ZZZZ</name>
<reference evidence="1" key="1">
    <citation type="journal article" date="2014" name="Front. Microbiol.">
        <title>High frequency of phylogenetically diverse reductive dehalogenase-homologous genes in deep subseafloor sedimentary metagenomes.</title>
        <authorList>
            <person name="Kawai M."/>
            <person name="Futagami T."/>
            <person name="Toyoda A."/>
            <person name="Takaki Y."/>
            <person name="Nishi S."/>
            <person name="Hori S."/>
            <person name="Arai W."/>
            <person name="Tsubouchi T."/>
            <person name="Morono Y."/>
            <person name="Uchiyama I."/>
            <person name="Ito T."/>
            <person name="Fujiyama A."/>
            <person name="Inagaki F."/>
            <person name="Takami H."/>
        </authorList>
    </citation>
    <scope>NUCLEOTIDE SEQUENCE</scope>
    <source>
        <strain evidence="1">Expedition CK06-06</strain>
    </source>
</reference>
<organism evidence="1">
    <name type="scientific">marine sediment metagenome</name>
    <dbReference type="NCBI Taxonomy" id="412755"/>
    <lineage>
        <taxon>unclassified sequences</taxon>
        <taxon>metagenomes</taxon>
        <taxon>ecological metagenomes</taxon>
    </lineage>
</organism>
<protein>
    <submittedName>
        <fullName evidence="1">Uncharacterized protein</fullName>
    </submittedName>
</protein>
<dbReference type="AlphaFoldDB" id="X1V244"/>
<sequence length="32" mass="3705">FISYQPTNFFAVEPKLKTVYEVLGLKFRSAPN</sequence>